<sequence length="771" mass="87379">MKYLALVFFLVSFFTSAQQVFQLTGNVLDTNGNAVPVGDVLLLDLETKNVLKYTTLLEGYFIFEDIASGEYFLEISALGFQKHRKQIVIPAITNVQIQLNENTTQLNEVELIAAKNPIEYQNGNLKVDVQNPYFSSIPDPMDLLSRLPNIQVSADRESISILGKGNPLLYLGNQRISIEEFNTLPIDGIETIELINNPSAKYEAEGRAVILVRLMQDFDGGFQGSTQETVSQRRNFNNYLALNSSYSTKNWTVRGNLGYNQLLQWESNSFLFEIPEREVLVDYLVRIPRNVRTQINPSFGVYNQWNENDYISLNASARLQTDNAPFFTDTFIVDRGEEQSTETETDNDNSKDYYSASFNFNKKLSDSWNIFTGLQYSGFRQTLGTEISNSINGGDFILDQTRNQEYSINSLAFRLDFEKIFSANLKWEWGTNISLANADALTEIIRDVTTEVDFEYQEDLYAVYSSFSGSLGEKINFELGARLEHNEVDSAADNDAVPVISRINTSLFPKANVSITIDSTKTLSLNYARNINRQDFSRASSITVFINPFLEGAGNVNLRPTFTDEFSANFQKGKTSFYATFYQSTNPTNFTISYDEEMDTAILSLVNLEKEIGFYTGVTVPYTKGIWTSNNTLNVIYSQIQDNTAVLGETRPVFYAYTNQQFKTGKDVTLAFGGYAISRSQQGIFERNARISLEASISKTFFKNWDCTLRFNDITRGTNFKESYTINGVIADGVYFTDLREAALSIKYRFGNQDKVKFKNKDVDGNIDRIR</sequence>
<reference evidence="3 4" key="1">
    <citation type="submission" date="2020-04" db="EMBL/GenBank/DDBJ databases">
        <authorList>
            <person name="Yoon J."/>
        </authorList>
    </citation>
    <scope>NUCLEOTIDE SEQUENCE [LARGE SCALE GENOMIC DNA]</scope>
    <source>
        <strain evidence="3 4">DJ-13</strain>
    </source>
</reference>
<keyword evidence="1" id="KW-0732">Signal</keyword>
<accession>A0ABX1GKW2</accession>
<gene>
    <name evidence="3" type="ORF">HCU67_00920</name>
</gene>
<keyword evidence="4" id="KW-1185">Reference proteome</keyword>
<feature type="chain" id="PRO_5047111459" evidence="1">
    <location>
        <begin position="18"/>
        <end position="771"/>
    </location>
</feature>
<dbReference type="InterPro" id="IPR008969">
    <property type="entry name" value="CarboxyPept-like_regulatory"/>
</dbReference>
<evidence type="ECO:0000313" key="3">
    <source>
        <dbReference type="EMBL" id="NKI30489.1"/>
    </source>
</evidence>
<proteinExistence type="predicted"/>
<dbReference type="RefSeq" id="WP_168550733.1">
    <property type="nucleotide sequence ID" value="NZ_JAAWWL010000001.1"/>
</dbReference>
<dbReference type="EMBL" id="JAAWWL010000001">
    <property type="protein sequence ID" value="NKI30489.1"/>
    <property type="molecule type" value="Genomic_DNA"/>
</dbReference>
<organism evidence="3 4">
    <name type="scientific">Croceivirga thetidis</name>
    <dbReference type="NCBI Taxonomy" id="2721623"/>
    <lineage>
        <taxon>Bacteria</taxon>
        <taxon>Pseudomonadati</taxon>
        <taxon>Bacteroidota</taxon>
        <taxon>Flavobacteriia</taxon>
        <taxon>Flavobacteriales</taxon>
        <taxon>Flavobacteriaceae</taxon>
        <taxon>Croceivirga</taxon>
    </lineage>
</organism>
<evidence type="ECO:0000259" key="2">
    <source>
        <dbReference type="Pfam" id="PF14905"/>
    </source>
</evidence>
<dbReference type="SUPFAM" id="SSF49464">
    <property type="entry name" value="Carboxypeptidase regulatory domain-like"/>
    <property type="match status" value="1"/>
</dbReference>
<dbReference type="Pfam" id="PF13715">
    <property type="entry name" value="CarbopepD_reg_2"/>
    <property type="match status" value="1"/>
</dbReference>
<dbReference type="Proteomes" id="UP000718451">
    <property type="component" value="Unassembled WGS sequence"/>
</dbReference>
<evidence type="ECO:0000256" key="1">
    <source>
        <dbReference type="SAM" id="SignalP"/>
    </source>
</evidence>
<feature type="signal peptide" evidence="1">
    <location>
        <begin position="1"/>
        <end position="17"/>
    </location>
</feature>
<feature type="domain" description="Outer membrane protein beta-barrel" evidence="2">
    <location>
        <begin position="373"/>
        <end position="748"/>
    </location>
</feature>
<protein>
    <submittedName>
        <fullName evidence="3">TonB-dependent receptor</fullName>
    </submittedName>
</protein>
<dbReference type="InterPro" id="IPR041700">
    <property type="entry name" value="OMP_b-brl_3"/>
</dbReference>
<dbReference type="SUPFAM" id="SSF56935">
    <property type="entry name" value="Porins"/>
    <property type="match status" value="1"/>
</dbReference>
<keyword evidence="3" id="KW-0675">Receptor</keyword>
<evidence type="ECO:0000313" key="4">
    <source>
        <dbReference type="Proteomes" id="UP000718451"/>
    </source>
</evidence>
<comment type="caution">
    <text evidence="3">The sequence shown here is derived from an EMBL/GenBank/DDBJ whole genome shotgun (WGS) entry which is preliminary data.</text>
</comment>
<dbReference type="Pfam" id="PF14905">
    <property type="entry name" value="OMP_b-brl_3"/>
    <property type="match status" value="1"/>
</dbReference>
<dbReference type="Gene3D" id="2.60.40.1120">
    <property type="entry name" value="Carboxypeptidase-like, regulatory domain"/>
    <property type="match status" value="1"/>
</dbReference>
<name>A0ABX1GKW2_9FLAO</name>